<name>A0A7G1HWV9_9BACT</name>
<organism evidence="1 2">
    <name type="scientific">Coprobacter secundus subsp. similis</name>
    <dbReference type="NCBI Taxonomy" id="2751153"/>
    <lineage>
        <taxon>Bacteria</taxon>
        <taxon>Pseudomonadati</taxon>
        <taxon>Bacteroidota</taxon>
        <taxon>Bacteroidia</taxon>
        <taxon>Bacteroidales</taxon>
        <taxon>Barnesiellaceae</taxon>
        <taxon>Coprobacter</taxon>
    </lineage>
</organism>
<dbReference type="AlphaFoldDB" id="A0A7G1HWV9"/>
<dbReference type="CDD" id="cd04301">
    <property type="entry name" value="NAT_SF"/>
    <property type="match status" value="1"/>
</dbReference>
<accession>A0A7G1HWV9</accession>
<dbReference type="RefSeq" id="WP_021931982.1">
    <property type="nucleotide sequence ID" value="NZ_AP023322.1"/>
</dbReference>
<evidence type="ECO:0000313" key="2">
    <source>
        <dbReference type="Proteomes" id="UP000594042"/>
    </source>
</evidence>
<sequence length="73" mass="8712">MGFLEEEILFYKKAILEYYFDNVKLYGIKESVSEIKAFIGLSNNQVEMLFVHPNYYRQSLGTQLMHFALNRMH</sequence>
<dbReference type="EMBL" id="AP023322">
    <property type="protein sequence ID" value="BCI63292.1"/>
    <property type="molecule type" value="Genomic_DNA"/>
</dbReference>
<dbReference type="SUPFAM" id="SSF55729">
    <property type="entry name" value="Acyl-CoA N-acyltransferases (Nat)"/>
    <property type="match status" value="1"/>
</dbReference>
<dbReference type="Gene3D" id="3.40.630.30">
    <property type="match status" value="1"/>
</dbReference>
<reference evidence="2" key="1">
    <citation type="submission" date="2020-07" db="EMBL/GenBank/DDBJ databases">
        <title>Complete genome sequencing of Coprobacter sp. strain 2CBH44.</title>
        <authorList>
            <person name="Sakamoto M."/>
            <person name="Murakami T."/>
            <person name="Mori H."/>
        </authorList>
    </citation>
    <scope>NUCLEOTIDE SEQUENCE [LARGE SCALE GENOMIC DNA]</scope>
    <source>
        <strain evidence="2">2CBH44</strain>
    </source>
</reference>
<keyword evidence="2" id="KW-1185">Reference proteome</keyword>
<dbReference type="InterPro" id="IPR016181">
    <property type="entry name" value="Acyl_CoA_acyltransferase"/>
</dbReference>
<dbReference type="KEGG" id="copr:Cop2CBH44_16450"/>
<evidence type="ECO:0000313" key="1">
    <source>
        <dbReference type="EMBL" id="BCI63292.1"/>
    </source>
</evidence>
<dbReference type="Proteomes" id="UP000594042">
    <property type="component" value="Chromosome"/>
</dbReference>
<gene>
    <name evidence="1" type="ORF">Cop2CBH44_16450</name>
</gene>
<protein>
    <submittedName>
        <fullName evidence="1">Uncharacterized protein</fullName>
    </submittedName>
</protein>
<proteinExistence type="predicted"/>